<dbReference type="InterPro" id="IPR036955">
    <property type="entry name" value="AP2/ERF_dom_sf"/>
</dbReference>
<dbReference type="CDD" id="cd00018">
    <property type="entry name" value="AP2"/>
    <property type="match status" value="1"/>
</dbReference>
<dbReference type="PANTHER" id="PTHR31190:SF378">
    <property type="entry name" value="ETHYLENE-RESPONSIVE TRANSCRIPTION FACTOR 2"/>
    <property type="match status" value="1"/>
</dbReference>
<comment type="subcellular location">
    <subcellularLocation>
        <location evidence="1">Nucleus</location>
    </subcellularLocation>
</comment>
<accession>A0AAD8NT89</accession>
<dbReference type="InterPro" id="IPR044808">
    <property type="entry name" value="ERF_plant"/>
</dbReference>
<dbReference type="InterPro" id="IPR016177">
    <property type="entry name" value="DNA-bd_dom_sf"/>
</dbReference>
<keyword evidence="8" id="KW-1185">Reference proteome</keyword>
<evidence type="ECO:0000256" key="1">
    <source>
        <dbReference type="ARBA" id="ARBA00004123"/>
    </source>
</evidence>
<keyword evidence="4" id="KW-0804">Transcription</keyword>
<dbReference type="PROSITE" id="PS51032">
    <property type="entry name" value="AP2_ERF"/>
    <property type="match status" value="1"/>
</dbReference>
<evidence type="ECO:0000313" key="8">
    <source>
        <dbReference type="Proteomes" id="UP001229421"/>
    </source>
</evidence>
<proteinExistence type="predicted"/>
<dbReference type="InterPro" id="IPR001471">
    <property type="entry name" value="AP2/ERF_dom"/>
</dbReference>
<evidence type="ECO:0000256" key="2">
    <source>
        <dbReference type="ARBA" id="ARBA00023015"/>
    </source>
</evidence>
<evidence type="ECO:0000313" key="7">
    <source>
        <dbReference type="EMBL" id="KAK1420332.1"/>
    </source>
</evidence>
<evidence type="ECO:0000256" key="4">
    <source>
        <dbReference type="ARBA" id="ARBA00023163"/>
    </source>
</evidence>
<dbReference type="SUPFAM" id="SSF54171">
    <property type="entry name" value="DNA-binding domain"/>
    <property type="match status" value="1"/>
</dbReference>
<protein>
    <recommendedName>
        <fullName evidence="6">AP2/ERF domain-containing protein</fullName>
    </recommendedName>
</protein>
<evidence type="ECO:0000256" key="5">
    <source>
        <dbReference type="ARBA" id="ARBA00023242"/>
    </source>
</evidence>
<name>A0AAD8NT89_TARER</name>
<dbReference type="SMART" id="SM00380">
    <property type="entry name" value="AP2"/>
    <property type="match status" value="1"/>
</dbReference>
<gene>
    <name evidence="7" type="ORF">QVD17_21843</name>
</gene>
<dbReference type="EMBL" id="JAUHHV010000006">
    <property type="protein sequence ID" value="KAK1420332.1"/>
    <property type="molecule type" value="Genomic_DNA"/>
</dbReference>
<evidence type="ECO:0000259" key="6">
    <source>
        <dbReference type="PROSITE" id="PS51032"/>
    </source>
</evidence>
<dbReference type="Gene3D" id="3.30.730.10">
    <property type="entry name" value="AP2/ERF domain"/>
    <property type="match status" value="1"/>
</dbReference>
<dbReference type="Proteomes" id="UP001229421">
    <property type="component" value="Unassembled WGS sequence"/>
</dbReference>
<sequence>MTLEMEENLKKEEDEDALNQCRWNGFIGVDQKAPQIFAAFIRNPPGSRRRVGWLGVYRTPEEAARVYDQEAYRIYRSKALLNFPDLVVGTEPVAWTVEAYGRGPRLCDYDNNNNNNQTTIRTTQLS</sequence>
<evidence type="ECO:0000256" key="3">
    <source>
        <dbReference type="ARBA" id="ARBA00023125"/>
    </source>
</evidence>
<organism evidence="7 8">
    <name type="scientific">Tagetes erecta</name>
    <name type="common">African marigold</name>
    <dbReference type="NCBI Taxonomy" id="13708"/>
    <lineage>
        <taxon>Eukaryota</taxon>
        <taxon>Viridiplantae</taxon>
        <taxon>Streptophyta</taxon>
        <taxon>Embryophyta</taxon>
        <taxon>Tracheophyta</taxon>
        <taxon>Spermatophyta</taxon>
        <taxon>Magnoliopsida</taxon>
        <taxon>eudicotyledons</taxon>
        <taxon>Gunneridae</taxon>
        <taxon>Pentapetalae</taxon>
        <taxon>asterids</taxon>
        <taxon>campanulids</taxon>
        <taxon>Asterales</taxon>
        <taxon>Asteraceae</taxon>
        <taxon>Asteroideae</taxon>
        <taxon>Heliantheae alliance</taxon>
        <taxon>Tageteae</taxon>
        <taxon>Tagetes</taxon>
    </lineage>
</organism>
<dbReference type="GO" id="GO:0003677">
    <property type="term" value="F:DNA binding"/>
    <property type="evidence" value="ECO:0007669"/>
    <property type="project" value="UniProtKB-KW"/>
</dbReference>
<dbReference type="GO" id="GO:0005634">
    <property type="term" value="C:nucleus"/>
    <property type="evidence" value="ECO:0007669"/>
    <property type="project" value="UniProtKB-SubCell"/>
</dbReference>
<reference evidence="7" key="1">
    <citation type="journal article" date="2023" name="bioRxiv">
        <title>Improved chromosome-level genome assembly for marigold (Tagetes erecta).</title>
        <authorList>
            <person name="Jiang F."/>
            <person name="Yuan L."/>
            <person name="Wang S."/>
            <person name="Wang H."/>
            <person name="Xu D."/>
            <person name="Wang A."/>
            <person name="Fan W."/>
        </authorList>
    </citation>
    <scope>NUCLEOTIDE SEQUENCE</scope>
    <source>
        <strain evidence="7">WSJ</strain>
        <tissue evidence="7">Leaf</tissue>
    </source>
</reference>
<feature type="domain" description="AP2/ERF" evidence="6">
    <location>
        <begin position="25"/>
        <end position="84"/>
    </location>
</feature>
<dbReference type="PANTHER" id="PTHR31190">
    <property type="entry name" value="DNA-BINDING DOMAIN"/>
    <property type="match status" value="1"/>
</dbReference>
<comment type="caution">
    <text evidence="7">The sequence shown here is derived from an EMBL/GenBank/DDBJ whole genome shotgun (WGS) entry which is preliminary data.</text>
</comment>
<keyword evidence="2" id="KW-0805">Transcription regulation</keyword>
<keyword evidence="3" id="KW-0238">DNA-binding</keyword>
<keyword evidence="5" id="KW-0539">Nucleus</keyword>
<dbReference type="GO" id="GO:0009873">
    <property type="term" value="P:ethylene-activated signaling pathway"/>
    <property type="evidence" value="ECO:0007669"/>
    <property type="project" value="InterPro"/>
</dbReference>
<dbReference type="AlphaFoldDB" id="A0AAD8NT89"/>
<dbReference type="GO" id="GO:0003700">
    <property type="term" value="F:DNA-binding transcription factor activity"/>
    <property type="evidence" value="ECO:0007669"/>
    <property type="project" value="InterPro"/>
</dbReference>